<dbReference type="Proteomes" id="UP001556367">
    <property type="component" value="Unassembled WGS sequence"/>
</dbReference>
<sequence length="618" mass="69046">MHRPRRCYFYDSDGTPRKGGCHTFNCRFVHPDDADWEFAQASTAPRWVTGESSTSTRSRRPRRSESSYRKQFSRSPSFDRSPPPRSRHRLPSPSADRDAATSYTLNPRPSTSRAAQGSIPASTQTPAHPQTDAQAKTTTKPVVPPLPSEPLLPPPPIPPAPSNVEMAPPPTPTSKKPPSDTPFRPPANPAPTPLMPTPTPPAFLTGKDIKIAPSTENLSSEEKVQVWNDRIELLAKSVQIHTELTRIDKDKDIVRVALASSRVASSRKEELKTKLSKMDSYCAARKVDIDKCKSELAASDTWPITRVVATPQSIEKQQTEVLSYVKELHRTTEEIQALLRNLDAPQPSKPDAPPEAQPKVSTPQNEPVRPGKRRRLSDGEVAVAAAPANLSAEEYERLDERVRLIETRLEVCKNDLVAHDNELRDEISDRVGSQLDEIRTAQAELEEEQALPDRLNSLEEQFTRADNDIRFMAHEVAELIDREKATKEDLKLLRADLQRESSNIDQMQANITQALQKQSEHALNVEAMTETLKSLQLAPPAPAPVRLPSELILPLLEAPVTNIVMTEVEPRLKQNRDRIEKRLHQQKDEVYKTLVAKLENTQSTLEKIAQHVTSLGSS</sequence>
<feature type="region of interest" description="Disordered" evidence="2">
    <location>
        <begin position="41"/>
        <end position="206"/>
    </location>
</feature>
<gene>
    <name evidence="3" type="ORF">HGRIS_013050</name>
</gene>
<dbReference type="PRINTS" id="PR01217">
    <property type="entry name" value="PRICHEXTENSN"/>
</dbReference>
<reference evidence="4" key="1">
    <citation type="submission" date="2024-06" db="EMBL/GenBank/DDBJ databases">
        <title>Multi-omics analyses provide insights into the biosynthesis of the anticancer antibiotic pleurotin in Hohenbuehelia grisea.</title>
        <authorList>
            <person name="Weaver J.A."/>
            <person name="Alberti F."/>
        </authorList>
    </citation>
    <scope>NUCLEOTIDE SEQUENCE [LARGE SCALE GENOMIC DNA]</scope>
    <source>
        <strain evidence="4">T-177</strain>
    </source>
</reference>
<feature type="compositionally biased region" description="Polar residues" evidence="2">
    <location>
        <begin position="101"/>
        <end position="135"/>
    </location>
</feature>
<feature type="compositionally biased region" description="Pro residues" evidence="2">
    <location>
        <begin position="142"/>
        <end position="172"/>
    </location>
</feature>
<proteinExistence type="predicted"/>
<feature type="compositionally biased region" description="Pro residues" evidence="2">
    <location>
        <begin position="179"/>
        <end position="201"/>
    </location>
</feature>
<comment type="caution">
    <text evidence="3">The sequence shown here is derived from an EMBL/GenBank/DDBJ whole genome shotgun (WGS) entry which is preliminary data.</text>
</comment>
<feature type="compositionally biased region" description="Pro residues" evidence="2">
    <location>
        <begin position="347"/>
        <end position="356"/>
    </location>
</feature>
<organism evidence="3 4">
    <name type="scientific">Hohenbuehelia grisea</name>
    <dbReference type="NCBI Taxonomy" id="104357"/>
    <lineage>
        <taxon>Eukaryota</taxon>
        <taxon>Fungi</taxon>
        <taxon>Dikarya</taxon>
        <taxon>Basidiomycota</taxon>
        <taxon>Agaricomycotina</taxon>
        <taxon>Agaricomycetes</taxon>
        <taxon>Agaricomycetidae</taxon>
        <taxon>Agaricales</taxon>
        <taxon>Pleurotineae</taxon>
        <taxon>Pleurotaceae</taxon>
        <taxon>Hohenbuehelia</taxon>
    </lineage>
</organism>
<evidence type="ECO:0000256" key="2">
    <source>
        <dbReference type="SAM" id="MobiDB-lite"/>
    </source>
</evidence>
<evidence type="ECO:0000313" key="3">
    <source>
        <dbReference type="EMBL" id="KAL0946883.1"/>
    </source>
</evidence>
<keyword evidence="1" id="KW-0175">Coiled coil</keyword>
<evidence type="ECO:0000256" key="1">
    <source>
        <dbReference type="SAM" id="Coils"/>
    </source>
</evidence>
<feature type="region of interest" description="Disordered" evidence="2">
    <location>
        <begin position="343"/>
        <end position="380"/>
    </location>
</feature>
<name>A0ABR3IUC1_9AGAR</name>
<evidence type="ECO:0000313" key="4">
    <source>
        <dbReference type="Proteomes" id="UP001556367"/>
    </source>
</evidence>
<accession>A0ABR3IUC1</accession>
<evidence type="ECO:0008006" key="5">
    <source>
        <dbReference type="Google" id="ProtNLM"/>
    </source>
</evidence>
<keyword evidence="4" id="KW-1185">Reference proteome</keyword>
<feature type="coiled-coil region" evidence="1">
    <location>
        <begin position="455"/>
        <end position="517"/>
    </location>
</feature>
<dbReference type="EMBL" id="JASNQZ010000015">
    <property type="protein sequence ID" value="KAL0946883.1"/>
    <property type="molecule type" value="Genomic_DNA"/>
</dbReference>
<protein>
    <recommendedName>
        <fullName evidence="5">C3H1-type domain-containing protein</fullName>
    </recommendedName>
</protein>